<reference evidence="9" key="1">
    <citation type="submission" date="2021-01" db="EMBL/GenBank/DDBJ databases">
        <authorList>
            <person name="Corre E."/>
            <person name="Pelletier E."/>
            <person name="Niang G."/>
            <person name="Scheremetjew M."/>
            <person name="Finn R."/>
            <person name="Kale V."/>
            <person name="Holt S."/>
            <person name="Cochrane G."/>
            <person name="Meng A."/>
            <person name="Brown T."/>
            <person name="Cohen L."/>
        </authorList>
    </citation>
    <scope>NUCLEOTIDE SEQUENCE</scope>
    <source>
        <strain evidence="9">Clade-D-RCC2573</strain>
    </source>
</reference>
<evidence type="ECO:0000256" key="4">
    <source>
        <dbReference type="ARBA" id="ARBA00022559"/>
    </source>
</evidence>
<evidence type="ECO:0000256" key="2">
    <source>
        <dbReference type="ARBA" id="ARBA00010505"/>
    </source>
</evidence>
<evidence type="ECO:0000256" key="1">
    <source>
        <dbReference type="ARBA" id="ARBA00001711"/>
    </source>
</evidence>
<dbReference type="GO" id="GO:0042744">
    <property type="term" value="P:hydrogen peroxide catabolic process"/>
    <property type="evidence" value="ECO:0007669"/>
    <property type="project" value="TreeGrafter"/>
</dbReference>
<dbReference type="Pfam" id="PF08534">
    <property type="entry name" value="Redoxin"/>
    <property type="match status" value="1"/>
</dbReference>
<dbReference type="GO" id="GO:0005737">
    <property type="term" value="C:cytoplasm"/>
    <property type="evidence" value="ECO:0007669"/>
    <property type="project" value="TreeGrafter"/>
</dbReference>
<evidence type="ECO:0000259" key="8">
    <source>
        <dbReference type="Pfam" id="PF08534"/>
    </source>
</evidence>
<dbReference type="InterPro" id="IPR037944">
    <property type="entry name" value="PRX5-like"/>
</dbReference>
<feature type="domain" description="Redoxin" evidence="8">
    <location>
        <begin position="3"/>
        <end position="88"/>
    </location>
</feature>
<dbReference type="PANTHER" id="PTHR10430">
    <property type="entry name" value="PEROXIREDOXIN"/>
    <property type="match status" value="1"/>
</dbReference>
<dbReference type="InterPro" id="IPR036249">
    <property type="entry name" value="Thioredoxin-like_sf"/>
</dbReference>
<dbReference type="PANTHER" id="PTHR10430:SF16">
    <property type="entry name" value="PEROXIREDOXIN-5, MITOCHONDRIAL"/>
    <property type="match status" value="1"/>
</dbReference>
<dbReference type="GO" id="GO:0045454">
    <property type="term" value="P:cell redox homeostasis"/>
    <property type="evidence" value="ECO:0007669"/>
    <property type="project" value="TreeGrafter"/>
</dbReference>
<evidence type="ECO:0000256" key="6">
    <source>
        <dbReference type="ARBA" id="ARBA00023002"/>
    </source>
</evidence>
<evidence type="ECO:0000313" key="9">
    <source>
        <dbReference type="EMBL" id="CAD8728288.1"/>
    </source>
</evidence>
<dbReference type="SUPFAM" id="SSF52833">
    <property type="entry name" value="Thioredoxin-like"/>
    <property type="match status" value="1"/>
</dbReference>
<sequence length="111" mass="11717">MRDANIDEVLVICVNDGATMGAWAKDQKIEGSNIVFLGDPNSVVTRALDLELTNPGPCAVLGPGRCKRFAMFVEDGVIKVINVSEAPDDPAGDARPEASCAENMLKCIAAL</sequence>
<keyword evidence="5" id="KW-0049">Antioxidant</keyword>
<dbReference type="GO" id="GO:0008379">
    <property type="term" value="F:thioredoxin peroxidase activity"/>
    <property type="evidence" value="ECO:0007669"/>
    <property type="project" value="InterPro"/>
</dbReference>
<dbReference type="EC" id="1.11.1.25" evidence="3"/>
<dbReference type="GO" id="GO:0034599">
    <property type="term" value="P:cellular response to oxidative stress"/>
    <property type="evidence" value="ECO:0007669"/>
    <property type="project" value="InterPro"/>
</dbReference>
<dbReference type="Gene3D" id="3.40.30.10">
    <property type="entry name" value="Glutaredoxin"/>
    <property type="match status" value="1"/>
</dbReference>
<evidence type="ECO:0000256" key="3">
    <source>
        <dbReference type="ARBA" id="ARBA00013016"/>
    </source>
</evidence>
<dbReference type="AlphaFoldDB" id="A0A6U0B0V0"/>
<gene>
    <name evidence="9" type="ORF">OMED0936_LOCUS1047</name>
</gene>
<proteinExistence type="inferred from homology"/>
<evidence type="ECO:0000256" key="5">
    <source>
        <dbReference type="ARBA" id="ARBA00022862"/>
    </source>
</evidence>
<organism evidence="9">
    <name type="scientific">Ostreococcus mediterraneus</name>
    <dbReference type="NCBI Taxonomy" id="1486918"/>
    <lineage>
        <taxon>Eukaryota</taxon>
        <taxon>Viridiplantae</taxon>
        <taxon>Chlorophyta</taxon>
        <taxon>Mamiellophyceae</taxon>
        <taxon>Mamiellales</taxon>
        <taxon>Bathycoccaceae</taxon>
        <taxon>Ostreococcus</taxon>
    </lineage>
</organism>
<dbReference type="EMBL" id="HBFF01001300">
    <property type="protein sequence ID" value="CAD8728288.1"/>
    <property type="molecule type" value="Transcribed_RNA"/>
</dbReference>
<keyword evidence="6" id="KW-0560">Oxidoreductase</keyword>
<comment type="catalytic activity">
    <reaction evidence="1">
        <text>[glutaredoxin]-dithiol + a hydroperoxide = [glutaredoxin]-disulfide + an alcohol + H2O</text>
        <dbReference type="Rhea" id="RHEA:62624"/>
        <dbReference type="Rhea" id="RHEA-COMP:10729"/>
        <dbReference type="Rhea" id="RHEA-COMP:10730"/>
        <dbReference type="ChEBI" id="CHEBI:15377"/>
        <dbReference type="ChEBI" id="CHEBI:29950"/>
        <dbReference type="ChEBI" id="CHEBI:30879"/>
        <dbReference type="ChEBI" id="CHEBI:35924"/>
        <dbReference type="ChEBI" id="CHEBI:50058"/>
        <dbReference type="EC" id="1.11.1.25"/>
    </reaction>
</comment>
<protein>
    <recommendedName>
        <fullName evidence="3">glutaredoxin-dependent peroxiredoxin</fullName>
        <ecNumber evidence="3">1.11.1.25</ecNumber>
    </recommendedName>
    <alternativeName>
        <fullName evidence="7">Glutaredoxin-dependent peroxiredoxin</fullName>
    </alternativeName>
</protein>
<comment type="similarity">
    <text evidence="2">Belongs to the peroxiredoxin family. Prx5 subfamily.</text>
</comment>
<dbReference type="InterPro" id="IPR013740">
    <property type="entry name" value="Redoxin"/>
</dbReference>
<accession>A0A6U0B0V0</accession>
<name>A0A6U0B0V0_9CHLO</name>
<evidence type="ECO:0000256" key="7">
    <source>
        <dbReference type="ARBA" id="ARBA00031688"/>
    </source>
</evidence>
<keyword evidence="4" id="KW-0575">Peroxidase</keyword>